<evidence type="ECO:0000256" key="7">
    <source>
        <dbReference type="ARBA" id="ARBA00023136"/>
    </source>
</evidence>
<dbReference type="CDD" id="cd18545">
    <property type="entry name" value="ABC_6TM_YknV_like"/>
    <property type="match status" value="1"/>
</dbReference>
<dbReference type="EMBL" id="CP029803">
    <property type="protein sequence ID" value="AWT59988.1"/>
    <property type="molecule type" value="Genomic_DNA"/>
</dbReference>
<feature type="transmembrane region" description="Helical" evidence="8">
    <location>
        <begin position="266"/>
        <end position="288"/>
    </location>
</feature>
<dbReference type="GO" id="GO:0016887">
    <property type="term" value="F:ATP hydrolysis activity"/>
    <property type="evidence" value="ECO:0007669"/>
    <property type="project" value="InterPro"/>
</dbReference>
<dbReference type="GO" id="GO:0005524">
    <property type="term" value="F:ATP binding"/>
    <property type="evidence" value="ECO:0007669"/>
    <property type="project" value="UniProtKB-KW"/>
</dbReference>
<reference evidence="11 12" key="1">
    <citation type="submission" date="2018-06" db="EMBL/GenBank/DDBJ databases">
        <title>Draft Genome Sequence of a Novel Marine Bacterium Related to the Verrucomicrobia.</title>
        <authorList>
            <person name="Vosseberg J."/>
            <person name="Martijn J."/>
            <person name="Ettema T.J.G."/>
        </authorList>
    </citation>
    <scope>NUCLEOTIDE SEQUENCE [LARGE SCALE GENOMIC DNA]</scope>
    <source>
        <strain evidence="11">TARA_B100001123</strain>
    </source>
</reference>
<feature type="domain" description="ABC transmembrane type-1" evidence="10">
    <location>
        <begin position="44"/>
        <end position="327"/>
    </location>
</feature>
<proteinExistence type="predicted"/>
<keyword evidence="6 8" id="KW-1133">Transmembrane helix</keyword>
<feature type="transmembrane region" description="Helical" evidence="8">
    <location>
        <begin position="156"/>
        <end position="180"/>
    </location>
</feature>
<dbReference type="Proteomes" id="UP000247465">
    <property type="component" value="Chromosome"/>
</dbReference>
<keyword evidence="3 8" id="KW-0812">Transmembrane</keyword>
<feature type="transmembrane region" description="Helical" evidence="8">
    <location>
        <begin position="186"/>
        <end position="205"/>
    </location>
</feature>
<evidence type="ECO:0000256" key="8">
    <source>
        <dbReference type="SAM" id="Phobius"/>
    </source>
</evidence>
<evidence type="ECO:0000256" key="4">
    <source>
        <dbReference type="ARBA" id="ARBA00022741"/>
    </source>
</evidence>
<dbReference type="PANTHER" id="PTHR43394:SF1">
    <property type="entry name" value="ATP-BINDING CASSETTE SUB-FAMILY B MEMBER 10, MITOCHONDRIAL"/>
    <property type="match status" value="1"/>
</dbReference>
<dbReference type="SUPFAM" id="SSF52540">
    <property type="entry name" value="P-loop containing nucleoside triphosphate hydrolases"/>
    <property type="match status" value="1"/>
</dbReference>
<dbReference type="PROSITE" id="PS50893">
    <property type="entry name" value="ABC_TRANSPORTER_2"/>
    <property type="match status" value="1"/>
</dbReference>
<dbReference type="Pfam" id="PF00005">
    <property type="entry name" value="ABC_tran"/>
    <property type="match status" value="1"/>
</dbReference>
<organism evidence="11 12">
    <name type="scientific">Candidatus Moanibacter tarae</name>
    <dbReference type="NCBI Taxonomy" id="2200854"/>
    <lineage>
        <taxon>Bacteria</taxon>
        <taxon>Pseudomonadati</taxon>
        <taxon>Verrucomicrobiota</taxon>
        <taxon>Opitutia</taxon>
        <taxon>Puniceicoccales</taxon>
        <taxon>Puniceicoccales incertae sedis</taxon>
        <taxon>Candidatus Moanibacter</taxon>
    </lineage>
</organism>
<protein>
    <submittedName>
        <fullName evidence="11">Putative ABC transporter ATP-binding protein</fullName>
    </submittedName>
</protein>
<accession>A0A2Z4AG32</accession>
<feature type="domain" description="ABC transporter" evidence="9">
    <location>
        <begin position="361"/>
        <end position="597"/>
    </location>
</feature>
<dbReference type="InterPro" id="IPR036640">
    <property type="entry name" value="ABC1_TM_sf"/>
</dbReference>
<evidence type="ECO:0000259" key="9">
    <source>
        <dbReference type="PROSITE" id="PS50893"/>
    </source>
</evidence>
<comment type="subcellular location">
    <subcellularLocation>
        <location evidence="1">Cell membrane</location>
        <topology evidence="1">Multi-pass membrane protein</topology>
    </subcellularLocation>
</comment>
<dbReference type="KEGG" id="mtar:DF168_01187"/>
<evidence type="ECO:0000256" key="6">
    <source>
        <dbReference type="ARBA" id="ARBA00022989"/>
    </source>
</evidence>
<dbReference type="Pfam" id="PF00664">
    <property type="entry name" value="ABC_membrane"/>
    <property type="match status" value="1"/>
</dbReference>
<dbReference type="SMART" id="SM00382">
    <property type="entry name" value="AAA"/>
    <property type="match status" value="1"/>
</dbReference>
<evidence type="ECO:0000256" key="5">
    <source>
        <dbReference type="ARBA" id="ARBA00022840"/>
    </source>
</evidence>
<evidence type="ECO:0000256" key="2">
    <source>
        <dbReference type="ARBA" id="ARBA00022448"/>
    </source>
</evidence>
<dbReference type="Gene3D" id="1.20.1560.10">
    <property type="entry name" value="ABC transporter type 1, transmembrane domain"/>
    <property type="match status" value="1"/>
</dbReference>
<evidence type="ECO:0000256" key="3">
    <source>
        <dbReference type="ARBA" id="ARBA00022692"/>
    </source>
</evidence>
<dbReference type="InterPro" id="IPR003593">
    <property type="entry name" value="AAA+_ATPase"/>
</dbReference>
<dbReference type="GO" id="GO:0015421">
    <property type="term" value="F:ABC-type oligopeptide transporter activity"/>
    <property type="evidence" value="ECO:0007669"/>
    <property type="project" value="TreeGrafter"/>
</dbReference>
<dbReference type="Gene3D" id="3.40.50.300">
    <property type="entry name" value="P-loop containing nucleotide triphosphate hydrolases"/>
    <property type="match status" value="1"/>
</dbReference>
<feature type="transmembrane region" description="Helical" evidence="8">
    <location>
        <begin position="39"/>
        <end position="63"/>
    </location>
</feature>
<keyword evidence="4" id="KW-0547">Nucleotide-binding</keyword>
<evidence type="ECO:0000259" key="10">
    <source>
        <dbReference type="PROSITE" id="PS50929"/>
    </source>
</evidence>
<name>A0A2Z4AG32_9BACT</name>
<dbReference type="InterPro" id="IPR027417">
    <property type="entry name" value="P-loop_NTPase"/>
</dbReference>
<keyword evidence="2" id="KW-0813">Transport</keyword>
<dbReference type="InterPro" id="IPR017871">
    <property type="entry name" value="ABC_transporter-like_CS"/>
</dbReference>
<evidence type="ECO:0000256" key="1">
    <source>
        <dbReference type="ARBA" id="ARBA00004651"/>
    </source>
</evidence>
<gene>
    <name evidence="11" type="ORF">DF168_01187</name>
</gene>
<dbReference type="GO" id="GO:0005886">
    <property type="term" value="C:plasma membrane"/>
    <property type="evidence" value="ECO:0007669"/>
    <property type="project" value="UniProtKB-SubCell"/>
</dbReference>
<dbReference type="FunFam" id="3.40.50.300:FF:000287">
    <property type="entry name" value="Multidrug ABC transporter ATP-binding protein"/>
    <property type="match status" value="1"/>
</dbReference>
<dbReference type="InterPro" id="IPR039421">
    <property type="entry name" value="Type_1_exporter"/>
</dbReference>
<dbReference type="PROSITE" id="PS50929">
    <property type="entry name" value="ABC_TM1F"/>
    <property type="match status" value="1"/>
</dbReference>
<sequence>MQSSILPGSRDGPAKEEIFGQVYDKRVVARMLPYLRPQFRLATIATVAMLIYTCTLVAIPYIIKHGIDGYIVNGEKTDFPGLTLVFLVFLLTAGTNWASNYWQQWAMIKVGQRILYSMRRDMFNHLQKLSLRYFEKTEVGRIISRVLGDVNQLQEFMALVVTTMGDFLSLIGIVSMLLVLNLKLGLISMAVLPILIVVMGIWQIFARQAFMRVRQSIAIVNSSLNENISGIRVVQSMNRQGRNMVIFEEKNNENLKANLSATKLSAILMTPVDILTGTAIAAAIYFGAGMVAGETLRVGALIAFILYIQRFFDPIRNLTMQYGQFQRSMASGIRIFDLLDTELEIKDTENAKTIPPIKGEIAFQNVTFSYIPGEDVLKNVSFKINPGETVAIVGPTGAGKTTLISLISRFYDVPRSQGSILVDGFDIRDVQRNSLARQMSMVLQEPFLFSATVAENIRYNHLEASDQQIIQAAKAVDADGFITKLDQGYGTYLAERGVNLSVGQRQLISFARAIVADPRILILDEATANIDSHTELLIQSALQKLLQNRTAIIIAHRLSTIQGADKIIVLQDGEIAEIGNHSELMSNDGLYKHLYKMTYASIKEPPVSKA</sequence>
<dbReference type="InterPro" id="IPR011527">
    <property type="entry name" value="ABC1_TM_dom"/>
</dbReference>
<dbReference type="PANTHER" id="PTHR43394">
    <property type="entry name" value="ATP-DEPENDENT PERMEASE MDL1, MITOCHONDRIAL"/>
    <property type="match status" value="1"/>
</dbReference>
<dbReference type="PROSITE" id="PS00211">
    <property type="entry name" value="ABC_TRANSPORTER_1"/>
    <property type="match status" value="1"/>
</dbReference>
<dbReference type="InterPro" id="IPR003439">
    <property type="entry name" value="ABC_transporter-like_ATP-bd"/>
</dbReference>
<dbReference type="AlphaFoldDB" id="A0A2Z4AG32"/>
<evidence type="ECO:0000313" key="12">
    <source>
        <dbReference type="Proteomes" id="UP000247465"/>
    </source>
</evidence>
<keyword evidence="5 11" id="KW-0067">ATP-binding</keyword>
<evidence type="ECO:0000313" key="11">
    <source>
        <dbReference type="EMBL" id="AWT59988.1"/>
    </source>
</evidence>
<feature type="transmembrane region" description="Helical" evidence="8">
    <location>
        <begin position="83"/>
        <end position="102"/>
    </location>
</feature>
<keyword evidence="7 8" id="KW-0472">Membrane</keyword>
<dbReference type="SUPFAM" id="SSF90123">
    <property type="entry name" value="ABC transporter transmembrane region"/>
    <property type="match status" value="1"/>
</dbReference>